<reference evidence="2" key="1">
    <citation type="submission" date="2023-03" db="EMBL/GenBank/DDBJ databases">
        <title>Massive genome expansion in bonnet fungi (Mycena s.s.) driven by repeated elements and novel gene families across ecological guilds.</title>
        <authorList>
            <consortium name="Lawrence Berkeley National Laboratory"/>
            <person name="Harder C.B."/>
            <person name="Miyauchi S."/>
            <person name="Viragh M."/>
            <person name="Kuo A."/>
            <person name="Thoen E."/>
            <person name="Andreopoulos B."/>
            <person name="Lu D."/>
            <person name="Skrede I."/>
            <person name="Drula E."/>
            <person name="Henrissat B."/>
            <person name="Morin E."/>
            <person name="Kohler A."/>
            <person name="Barry K."/>
            <person name="LaButti K."/>
            <person name="Morin E."/>
            <person name="Salamov A."/>
            <person name="Lipzen A."/>
            <person name="Mereny Z."/>
            <person name="Hegedus B."/>
            <person name="Baldrian P."/>
            <person name="Stursova M."/>
            <person name="Weitz H."/>
            <person name="Taylor A."/>
            <person name="Grigoriev I.V."/>
            <person name="Nagy L.G."/>
            <person name="Martin F."/>
            <person name="Kauserud H."/>
        </authorList>
    </citation>
    <scope>NUCLEOTIDE SEQUENCE</scope>
    <source>
        <strain evidence="2">CBHHK173m</strain>
    </source>
</reference>
<protein>
    <submittedName>
        <fullName evidence="2">Uncharacterized protein</fullName>
    </submittedName>
</protein>
<name>A0AAD6XSJ3_9AGAR</name>
<gene>
    <name evidence="2" type="ORF">B0H15DRAFT_799481</name>
</gene>
<feature type="region of interest" description="Disordered" evidence="1">
    <location>
        <begin position="104"/>
        <end position="193"/>
    </location>
</feature>
<dbReference type="Proteomes" id="UP001222325">
    <property type="component" value="Unassembled WGS sequence"/>
</dbReference>
<dbReference type="AlphaFoldDB" id="A0AAD6XSJ3"/>
<keyword evidence="3" id="KW-1185">Reference proteome</keyword>
<dbReference type="EMBL" id="JARJCN010000018">
    <property type="protein sequence ID" value="KAJ7092308.1"/>
    <property type="molecule type" value="Genomic_DNA"/>
</dbReference>
<feature type="region of interest" description="Disordered" evidence="1">
    <location>
        <begin position="235"/>
        <end position="302"/>
    </location>
</feature>
<evidence type="ECO:0000313" key="3">
    <source>
        <dbReference type="Proteomes" id="UP001222325"/>
    </source>
</evidence>
<organism evidence="2 3">
    <name type="scientific">Mycena belliarum</name>
    <dbReference type="NCBI Taxonomy" id="1033014"/>
    <lineage>
        <taxon>Eukaryota</taxon>
        <taxon>Fungi</taxon>
        <taxon>Dikarya</taxon>
        <taxon>Basidiomycota</taxon>
        <taxon>Agaricomycotina</taxon>
        <taxon>Agaricomycetes</taxon>
        <taxon>Agaricomycetidae</taxon>
        <taxon>Agaricales</taxon>
        <taxon>Marasmiineae</taxon>
        <taxon>Mycenaceae</taxon>
        <taxon>Mycena</taxon>
    </lineage>
</organism>
<feature type="compositionally biased region" description="Gly residues" evidence="1">
    <location>
        <begin position="269"/>
        <end position="285"/>
    </location>
</feature>
<comment type="caution">
    <text evidence="2">The sequence shown here is derived from an EMBL/GenBank/DDBJ whole genome shotgun (WGS) entry which is preliminary data.</text>
</comment>
<evidence type="ECO:0000313" key="2">
    <source>
        <dbReference type="EMBL" id="KAJ7092308.1"/>
    </source>
</evidence>
<accession>A0AAD6XSJ3</accession>
<feature type="compositionally biased region" description="Low complexity" evidence="1">
    <location>
        <begin position="117"/>
        <end position="132"/>
    </location>
</feature>
<evidence type="ECO:0000256" key="1">
    <source>
        <dbReference type="SAM" id="MobiDB-lite"/>
    </source>
</evidence>
<feature type="compositionally biased region" description="Basic and acidic residues" evidence="1">
    <location>
        <begin position="250"/>
        <end position="266"/>
    </location>
</feature>
<sequence>MTSTTTTPHTSAGKPGLGAKIKGATQMVHGAHRSVNPSQVSCLTSVTGAGENLRGTILGGVDTVAHQDSTRNDAVAAKGRAEHAAGAERMTGDPLAADYYALPGETAPRPQHPVPPTQTQTQTGTGYIGTSGAPANVPVPGTGMGPNSNTSGAAAPPPKQQAYGATDELNRHASDPSGRNSPAGHTYPPLQQNHAFDEHSGLIWTLDAAVATPPPQPSRLDQPFHDHAAAAERIPAYDGPGNDMQAQGQARHERPAGEPQHHRDDAISGAGGLVPTGGPAQGGGAVPPAYERGEAGAGAGAA</sequence>
<proteinExistence type="predicted"/>